<dbReference type="InterPro" id="IPR006630">
    <property type="entry name" value="La_HTH"/>
</dbReference>
<name>A0A814S844_9BILA</name>
<evidence type="ECO:0000256" key="1">
    <source>
        <dbReference type="ARBA" id="ARBA00022884"/>
    </source>
</evidence>
<protein>
    <recommendedName>
        <fullName evidence="4">HTH La-type RNA-binding domain-containing protein</fullName>
    </recommendedName>
</protein>
<organism evidence="5 7">
    <name type="scientific">Didymodactylos carnosus</name>
    <dbReference type="NCBI Taxonomy" id="1234261"/>
    <lineage>
        <taxon>Eukaryota</taxon>
        <taxon>Metazoa</taxon>
        <taxon>Spiralia</taxon>
        <taxon>Gnathifera</taxon>
        <taxon>Rotifera</taxon>
        <taxon>Eurotatoria</taxon>
        <taxon>Bdelloidea</taxon>
        <taxon>Philodinida</taxon>
        <taxon>Philodinidae</taxon>
        <taxon>Didymodactylos</taxon>
    </lineage>
</organism>
<dbReference type="GO" id="GO:0048255">
    <property type="term" value="P:mRNA stabilization"/>
    <property type="evidence" value="ECO:0007669"/>
    <property type="project" value="InterPro"/>
</dbReference>
<feature type="non-terminal residue" evidence="5">
    <location>
        <position position="1"/>
    </location>
</feature>
<evidence type="ECO:0000256" key="3">
    <source>
        <dbReference type="SAM" id="MobiDB-lite"/>
    </source>
</evidence>
<feature type="region of interest" description="Disordered" evidence="3">
    <location>
        <begin position="499"/>
        <end position="524"/>
    </location>
</feature>
<feature type="compositionally biased region" description="Basic and acidic residues" evidence="3">
    <location>
        <begin position="685"/>
        <end position="696"/>
    </location>
</feature>
<feature type="compositionally biased region" description="Polar residues" evidence="3">
    <location>
        <begin position="79"/>
        <end position="117"/>
    </location>
</feature>
<dbReference type="CDD" id="cd07323">
    <property type="entry name" value="LAM"/>
    <property type="match status" value="1"/>
</dbReference>
<dbReference type="EMBL" id="CAJOBC010006670">
    <property type="protein sequence ID" value="CAF3907143.1"/>
    <property type="molecule type" value="Genomic_DNA"/>
</dbReference>
<gene>
    <name evidence="5" type="ORF">GPM918_LOCUS20810</name>
    <name evidence="6" type="ORF">SRO942_LOCUS20807</name>
</gene>
<dbReference type="AlphaFoldDB" id="A0A814S844"/>
<evidence type="ECO:0000313" key="5">
    <source>
        <dbReference type="EMBL" id="CAF1143527.1"/>
    </source>
</evidence>
<keyword evidence="7" id="KW-1185">Reference proteome</keyword>
<feature type="region of interest" description="Disordered" evidence="3">
    <location>
        <begin position="32"/>
        <end position="272"/>
    </location>
</feature>
<dbReference type="InterPro" id="IPR006607">
    <property type="entry name" value="DM15"/>
</dbReference>
<feature type="region of interest" description="Disordered" evidence="3">
    <location>
        <begin position="733"/>
        <end position="782"/>
    </location>
</feature>
<keyword evidence="1 2" id="KW-0694">RNA-binding</keyword>
<feature type="compositionally biased region" description="Low complexity" evidence="3">
    <location>
        <begin position="244"/>
        <end position="270"/>
    </location>
</feature>
<dbReference type="InterPro" id="IPR045180">
    <property type="entry name" value="La_dom_prot"/>
</dbReference>
<feature type="compositionally biased region" description="Low complexity" evidence="3">
    <location>
        <begin position="1077"/>
        <end position="1100"/>
    </location>
</feature>
<dbReference type="SUPFAM" id="SSF46785">
    <property type="entry name" value="Winged helix' DNA-binding domain"/>
    <property type="match status" value="1"/>
</dbReference>
<dbReference type="InterPro" id="IPR036390">
    <property type="entry name" value="WH_DNA-bd_sf"/>
</dbReference>
<dbReference type="Proteomes" id="UP000663829">
    <property type="component" value="Unassembled WGS sequence"/>
</dbReference>
<dbReference type="InterPro" id="IPR036388">
    <property type="entry name" value="WH-like_DNA-bd_sf"/>
</dbReference>
<dbReference type="PANTHER" id="PTHR22792:SF132">
    <property type="entry name" value="LA-RELATED PROTEIN 1"/>
    <property type="match status" value="1"/>
</dbReference>
<comment type="caution">
    <text evidence="5">The sequence shown here is derived from an EMBL/GenBank/DDBJ whole genome shotgun (WGS) entry which is preliminary data.</text>
</comment>
<dbReference type="GO" id="GO:0010494">
    <property type="term" value="C:cytoplasmic stress granule"/>
    <property type="evidence" value="ECO:0007669"/>
    <property type="project" value="TreeGrafter"/>
</dbReference>
<feature type="compositionally biased region" description="Polar residues" evidence="3">
    <location>
        <begin position="140"/>
        <end position="150"/>
    </location>
</feature>
<dbReference type="GO" id="GO:0000339">
    <property type="term" value="F:RNA cap binding"/>
    <property type="evidence" value="ECO:0007669"/>
    <property type="project" value="InterPro"/>
</dbReference>
<evidence type="ECO:0000259" key="4">
    <source>
        <dbReference type="PROSITE" id="PS50961"/>
    </source>
</evidence>
<feature type="compositionally biased region" description="Acidic residues" evidence="3">
    <location>
        <begin position="673"/>
        <end position="683"/>
    </location>
</feature>
<dbReference type="GO" id="GO:0005829">
    <property type="term" value="C:cytosol"/>
    <property type="evidence" value="ECO:0007669"/>
    <property type="project" value="TreeGrafter"/>
</dbReference>
<reference evidence="5" key="1">
    <citation type="submission" date="2021-02" db="EMBL/GenBank/DDBJ databases">
        <authorList>
            <person name="Nowell W R."/>
        </authorList>
    </citation>
    <scope>NUCLEOTIDE SEQUENCE</scope>
</reference>
<feature type="region of interest" description="Disordered" evidence="3">
    <location>
        <begin position="670"/>
        <end position="721"/>
    </location>
</feature>
<feature type="compositionally biased region" description="Low complexity" evidence="3">
    <location>
        <begin position="185"/>
        <end position="199"/>
    </location>
</feature>
<feature type="domain" description="HTH La-type RNA-binding" evidence="4">
    <location>
        <begin position="324"/>
        <end position="413"/>
    </location>
</feature>
<feature type="compositionally biased region" description="Basic residues" evidence="3">
    <location>
        <begin position="200"/>
        <end position="210"/>
    </location>
</feature>
<dbReference type="Proteomes" id="UP000681722">
    <property type="component" value="Unassembled WGS sequence"/>
</dbReference>
<dbReference type="EMBL" id="CAJNOQ010006670">
    <property type="protein sequence ID" value="CAF1143527.1"/>
    <property type="molecule type" value="Genomic_DNA"/>
</dbReference>
<dbReference type="Gene3D" id="1.10.10.10">
    <property type="entry name" value="Winged helix-like DNA-binding domain superfamily/Winged helix DNA-binding domain"/>
    <property type="match status" value="1"/>
</dbReference>
<evidence type="ECO:0000256" key="2">
    <source>
        <dbReference type="PROSITE-ProRule" id="PRU00332"/>
    </source>
</evidence>
<feature type="compositionally biased region" description="Low complexity" evidence="3">
    <location>
        <begin position="32"/>
        <end position="45"/>
    </location>
</feature>
<dbReference type="OrthoDB" id="340227at2759"/>
<dbReference type="GO" id="GO:0045727">
    <property type="term" value="P:positive regulation of translation"/>
    <property type="evidence" value="ECO:0007669"/>
    <property type="project" value="TreeGrafter"/>
</dbReference>
<dbReference type="PROSITE" id="PS50961">
    <property type="entry name" value="HTH_LA"/>
    <property type="match status" value="1"/>
</dbReference>
<proteinExistence type="predicted"/>
<evidence type="ECO:0000313" key="7">
    <source>
        <dbReference type="Proteomes" id="UP000663829"/>
    </source>
</evidence>
<sequence>FIFLFLNRTVMPTDNTTAASAWHQLSVPKTKTTTQTTSLETNNTNDWPSLSQATILPDKPAKEKKTPVIQRPGNKADETITNENETSSFSLDSRTTPEPPNDNETVAKNENLNNDVLTNDVIKSETSDIDISDNNKKNENTVSATTNDASTLPDATIDAAPNTPKTPKKKAKQKWIPLVIDQQPSASATAADVTSTRGARGAKRGGRPRTRSLDDYRGRGRGNWHYESYNKRKKKEPSVDQNAVSSTEKTGTVTTSSTTTTTVAPTTTSATKRESRDNFHKFIFDDEVTVIDDCSFVLPYMVDNTGTNNSLYYYQQQQPSETATYTQSQLRDFVRRQLEYYFSDENLEVDIYLRRKMSRDGYVPLSLIAGFNRVKSLCEDFNMIIEAVADSDVIEMTDKYMVRCRTNPEKWPLICDGIDPNVLSLNPDVAEFQPGKIWKTDNSSKYHMFVYMTQWVNIYVCIFADQNNITVHDVISSIKSDNQKKISDETVWQVVPTKKKKAVKKKEKKEQQNQQQIDDDATNDTREELDFKFDEELPSNKSILTSSNMPKRRRANSLNLHFPDTLSDESEFELADDDIDKILIITPTPPSTRKQQHNIRSAEHHIIRAKMTSEMAKIIDDGLRWYEEELWHERPTSSRAKDKLSDKTVKLITQEEMNLMRNEYVEQESKLVEDEDNDNDNTNDAELHQAKRENTKQGDTSQRSAAIPIKIPPQQEPFFRPKHLPISTQHDFVSHSLPNDLKNCPPSTATTSNENSNQQQQQSPSNTQQEPRTPHSRARHQTRFYPVTKELTVIEPNRKTRHTENPPIESSVGWVFDSRGHVSSKPRSNTIAGQQTSDAATNRQDYNYDQYQMSEYGDYYDYDRRYSYNYDYYNDYNYSQPFGTTPVEIPQFQHPSHSLLEQNGFTQQVYVKYKHRCLEERKQFGYGQSLEMNTLYRFWSFFLRENFNRRMYNEFKQYAVEDAKTGHRYGLECLFRYFTYGLENHFRLEVFKDFEEETLRDHEAGQLYGLEKFWAFLKYSKRNPVINPKLQDILKNYKRLEDFRIDGASFPQQWYPSKTGIKTVPAPEAAAAAALKENASSNTTTITSGGNNLSSTATSIPTPPPTSTVNDPAQTRRQYRPNNRRTTSER</sequence>
<dbReference type="PANTHER" id="PTHR22792">
    <property type="entry name" value="LUPUS LA PROTEIN-RELATED"/>
    <property type="match status" value="1"/>
</dbReference>
<accession>A0A814S844</accession>
<dbReference type="SMART" id="SM00715">
    <property type="entry name" value="LA"/>
    <property type="match status" value="1"/>
</dbReference>
<feature type="compositionally biased region" description="Low complexity" evidence="3">
    <location>
        <begin position="745"/>
        <end position="771"/>
    </location>
</feature>
<evidence type="ECO:0000313" key="6">
    <source>
        <dbReference type="EMBL" id="CAF3907143.1"/>
    </source>
</evidence>
<dbReference type="Pfam" id="PF21071">
    <property type="entry name" value="LARP1_HEAT"/>
    <property type="match status" value="1"/>
</dbReference>
<feature type="region of interest" description="Disordered" evidence="3">
    <location>
        <begin position="1077"/>
        <end position="1130"/>
    </location>
</feature>
<dbReference type="SMART" id="SM00684">
    <property type="entry name" value="DM15"/>
    <property type="match status" value="3"/>
</dbReference>
<dbReference type="Pfam" id="PF05383">
    <property type="entry name" value="La"/>
    <property type="match status" value="1"/>
</dbReference>